<sequence>MDPGRKCEEQQKERIYQSISSLFFLNEFEYCSFLPDRINSNNSQIKMKKKYEFKSVVAETLLIPLYMRAKESRRKDAILRDRQAEQLVESIEYDYSKFDGAKLSAIGCVVRGLYFDNAIRRFIATRRNPIVVNVGCGLDTRYQRIEEHDKAIFYEMDLPEVIDLRRDLLPEPAGDHYIAGSLLETQWMDDLRKKYPEGEFIIVIEGVLMYFYEKQVRQLLTRLADRFSGGEVWFDVCGPMMANSKYIKPDSLRGHEAQIRSGLKDGHEVENWEPRLQLIDQALYQKFFPKRWGLGGRLMGLFPGICKKFSSLLGYKIK</sequence>
<dbReference type="KEGG" id="bcel:BcellWH2_04685"/>
<name>A0A0N7IG35_9BACE</name>
<dbReference type="AlphaFoldDB" id="A0A0N7IG35"/>
<dbReference type="GO" id="GO:0008168">
    <property type="term" value="F:methyltransferase activity"/>
    <property type="evidence" value="ECO:0007669"/>
    <property type="project" value="UniProtKB-KW"/>
</dbReference>
<dbReference type="Pfam" id="PF04072">
    <property type="entry name" value="LCM"/>
    <property type="match status" value="1"/>
</dbReference>
<dbReference type="SUPFAM" id="SSF53335">
    <property type="entry name" value="S-adenosyl-L-methionine-dependent methyltransferases"/>
    <property type="match status" value="1"/>
</dbReference>
<keyword evidence="2 3" id="KW-0808">Transferase</keyword>
<dbReference type="InterPro" id="IPR007213">
    <property type="entry name" value="Ppm1/Ppm2/Tcmp"/>
</dbReference>
<dbReference type="Proteomes" id="UP000061809">
    <property type="component" value="Chromosome"/>
</dbReference>
<accession>A0A0N7IG35</accession>
<evidence type="ECO:0000256" key="2">
    <source>
        <dbReference type="ARBA" id="ARBA00022679"/>
    </source>
</evidence>
<evidence type="ECO:0000256" key="1">
    <source>
        <dbReference type="ARBA" id="ARBA00022603"/>
    </source>
</evidence>
<dbReference type="PANTHER" id="PTHR43619:SF2">
    <property type="entry name" value="S-ADENOSYL-L-METHIONINE-DEPENDENT METHYLTRANSFERASES SUPERFAMILY PROTEIN"/>
    <property type="match status" value="1"/>
</dbReference>
<protein>
    <submittedName>
        <fullName evidence="3">Leucine carboxyl methyltransferase</fullName>
    </submittedName>
</protein>
<reference evidence="3 4" key="1">
    <citation type="journal article" date="2015" name="Science">
        <title>Genetic determinants of in vivo fitness and diet responsiveness in multiple human gut Bacteroides.</title>
        <authorList>
            <person name="Wu M."/>
            <person name="McNulty N.P."/>
            <person name="Rodionov D.A."/>
            <person name="Khoroshkin M.S."/>
            <person name="Griffin N.W."/>
            <person name="Cheng J."/>
            <person name="Latreille P."/>
            <person name="Kerstetter R.A."/>
            <person name="Terrapon N."/>
            <person name="Henrissat B."/>
            <person name="Osterman A.L."/>
            <person name="Gordon J.I."/>
        </authorList>
    </citation>
    <scope>NUCLEOTIDE SEQUENCE [LARGE SCALE GENOMIC DNA]</scope>
    <source>
        <strain evidence="3 4">WH2</strain>
    </source>
</reference>
<gene>
    <name evidence="3" type="ORF">BcellWH2_04685</name>
</gene>
<dbReference type="GO" id="GO:0032259">
    <property type="term" value="P:methylation"/>
    <property type="evidence" value="ECO:0007669"/>
    <property type="project" value="UniProtKB-KW"/>
</dbReference>
<dbReference type="InterPro" id="IPR029063">
    <property type="entry name" value="SAM-dependent_MTases_sf"/>
</dbReference>
<evidence type="ECO:0000313" key="3">
    <source>
        <dbReference type="EMBL" id="ALJ61899.1"/>
    </source>
</evidence>
<evidence type="ECO:0000313" key="4">
    <source>
        <dbReference type="Proteomes" id="UP000061809"/>
    </source>
</evidence>
<organism evidence="3 4">
    <name type="scientific">Bacteroides cellulosilyticus</name>
    <dbReference type="NCBI Taxonomy" id="246787"/>
    <lineage>
        <taxon>Bacteria</taxon>
        <taxon>Pseudomonadati</taxon>
        <taxon>Bacteroidota</taxon>
        <taxon>Bacteroidia</taxon>
        <taxon>Bacteroidales</taxon>
        <taxon>Bacteroidaceae</taxon>
        <taxon>Bacteroides</taxon>
    </lineage>
</organism>
<keyword evidence="1 3" id="KW-0489">Methyltransferase</keyword>
<proteinExistence type="predicted"/>
<dbReference type="Gene3D" id="3.40.50.150">
    <property type="entry name" value="Vaccinia Virus protein VP39"/>
    <property type="match status" value="1"/>
</dbReference>
<dbReference type="PANTHER" id="PTHR43619">
    <property type="entry name" value="S-ADENOSYL-L-METHIONINE-DEPENDENT METHYLTRANSFERASE YKTD-RELATED"/>
    <property type="match status" value="1"/>
</dbReference>
<dbReference type="EMBL" id="CP012801">
    <property type="protein sequence ID" value="ALJ61899.1"/>
    <property type="molecule type" value="Genomic_DNA"/>
</dbReference>
<dbReference type="PATRIC" id="fig|246787.4.peg.4841"/>